<feature type="transmembrane region" description="Helical" evidence="5">
    <location>
        <begin position="51"/>
        <end position="70"/>
    </location>
</feature>
<protein>
    <submittedName>
        <fullName evidence="7">O-antigen ligase family protein</fullName>
    </submittedName>
</protein>
<dbReference type="InterPro" id="IPR051533">
    <property type="entry name" value="WaaL-like"/>
</dbReference>
<dbReference type="EMBL" id="JBHUFF010000009">
    <property type="protein sequence ID" value="MFD1799180.1"/>
    <property type="molecule type" value="Genomic_DNA"/>
</dbReference>
<reference evidence="8" key="1">
    <citation type="journal article" date="2019" name="Int. J. Syst. Evol. Microbiol.">
        <title>The Global Catalogue of Microorganisms (GCM) 10K type strain sequencing project: providing services to taxonomists for standard genome sequencing and annotation.</title>
        <authorList>
            <consortium name="The Broad Institute Genomics Platform"/>
            <consortium name="The Broad Institute Genome Sequencing Center for Infectious Disease"/>
            <person name="Wu L."/>
            <person name="Ma J."/>
        </authorList>
    </citation>
    <scope>NUCLEOTIDE SEQUENCE [LARGE SCALE GENOMIC DNA]</scope>
    <source>
        <strain evidence="8">KCTC 42143</strain>
    </source>
</reference>
<dbReference type="Pfam" id="PF04932">
    <property type="entry name" value="Wzy_C"/>
    <property type="match status" value="1"/>
</dbReference>
<gene>
    <name evidence="7" type="ORF">ACFSBK_04805</name>
</gene>
<feature type="transmembrane region" description="Helical" evidence="5">
    <location>
        <begin position="307"/>
        <end position="326"/>
    </location>
</feature>
<keyword evidence="8" id="KW-1185">Reference proteome</keyword>
<name>A0ABW4NMF6_9LACT</name>
<evidence type="ECO:0000256" key="2">
    <source>
        <dbReference type="ARBA" id="ARBA00022692"/>
    </source>
</evidence>
<comment type="caution">
    <text evidence="7">The sequence shown here is derived from an EMBL/GenBank/DDBJ whole genome shotgun (WGS) entry which is preliminary data.</text>
</comment>
<evidence type="ECO:0000256" key="5">
    <source>
        <dbReference type="SAM" id="Phobius"/>
    </source>
</evidence>
<keyword evidence="3 5" id="KW-1133">Transmembrane helix</keyword>
<feature type="transmembrane region" description="Helical" evidence="5">
    <location>
        <begin position="270"/>
        <end position="295"/>
    </location>
</feature>
<dbReference type="GO" id="GO:0016874">
    <property type="term" value="F:ligase activity"/>
    <property type="evidence" value="ECO:0007669"/>
    <property type="project" value="UniProtKB-KW"/>
</dbReference>
<dbReference type="PANTHER" id="PTHR37422">
    <property type="entry name" value="TEICHURONIC ACID BIOSYNTHESIS PROTEIN TUAE"/>
    <property type="match status" value="1"/>
</dbReference>
<feature type="domain" description="O-antigen ligase-related" evidence="6">
    <location>
        <begin position="90"/>
        <end position="286"/>
    </location>
</feature>
<dbReference type="Proteomes" id="UP001597285">
    <property type="component" value="Unassembled WGS sequence"/>
</dbReference>
<sequence>MTQFNNILIYTVFVAGLISVLMFIFNIGFIIPSGATTARQGFVASRLFGIYTSPNIGAIFGFLSIVLSMLNNLIKRGVWYKFTKLYIANIIIQVLFFILASSRGTELTIMVFSLLSIVFIVIPYFIQTYKSKTKVIFRTILVFLAFFAVSLGFTGILKEGLSYVPGLVQQGFDKAGVNEPQISDDEKPSKKEPIDRVTIQHSPDDAEVSSGRFTIWTAALNVVKQFPVLGATDPYFYRNDIEHNTQIDESKLSTLDKNELKRAHGNMHNVYIQTLIMSGILGFVVIAVFIILHLRDNITHLLKYKKVTVDYQIVAIMIFLIVALFAEDLVESHIIFKVKDVVAIVFWYYLGLLQHFRKEKMFTDGVIEK</sequence>
<organism evidence="7 8">
    <name type="scientific">Carnobacterium antarcticum</name>
    <dbReference type="NCBI Taxonomy" id="2126436"/>
    <lineage>
        <taxon>Bacteria</taxon>
        <taxon>Bacillati</taxon>
        <taxon>Bacillota</taxon>
        <taxon>Bacilli</taxon>
        <taxon>Lactobacillales</taxon>
        <taxon>Carnobacteriaceae</taxon>
        <taxon>Carnobacterium</taxon>
    </lineage>
</organism>
<accession>A0ABW4NMF6</accession>
<dbReference type="InterPro" id="IPR007016">
    <property type="entry name" value="O-antigen_ligase-rel_domated"/>
</dbReference>
<feature type="transmembrane region" description="Helical" evidence="5">
    <location>
        <begin position="135"/>
        <end position="157"/>
    </location>
</feature>
<feature type="transmembrane region" description="Helical" evidence="5">
    <location>
        <begin position="7"/>
        <end position="31"/>
    </location>
</feature>
<feature type="transmembrane region" description="Helical" evidence="5">
    <location>
        <begin position="107"/>
        <end position="126"/>
    </location>
</feature>
<evidence type="ECO:0000256" key="4">
    <source>
        <dbReference type="ARBA" id="ARBA00023136"/>
    </source>
</evidence>
<feature type="transmembrane region" description="Helical" evidence="5">
    <location>
        <begin position="82"/>
        <end position="101"/>
    </location>
</feature>
<evidence type="ECO:0000256" key="3">
    <source>
        <dbReference type="ARBA" id="ARBA00022989"/>
    </source>
</evidence>
<feature type="transmembrane region" description="Helical" evidence="5">
    <location>
        <begin position="332"/>
        <end position="352"/>
    </location>
</feature>
<evidence type="ECO:0000313" key="7">
    <source>
        <dbReference type="EMBL" id="MFD1799180.1"/>
    </source>
</evidence>
<evidence type="ECO:0000256" key="1">
    <source>
        <dbReference type="ARBA" id="ARBA00004141"/>
    </source>
</evidence>
<evidence type="ECO:0000259" key="6">
    <source>
        <dbReference type="Pfam" id="PF04932"/>
    </source>
</evidence>
<evidence type="ECO:0000313" key="8">
    <source>
        <dbReference type="Proteomes" id="UP001597285"/>
    </source>
</evidence>
<comment type="subcellular location">
    <subcellularLocation>
        <location evidence="1">Membrane</location>
        <topology evidence="1">Multi-pass membrane protein</topology>
    </subcellularLocation>
</comment>
<keyword evidence="7" id="KW-0436">Ligase</keyword>
<dbReference type="RefSeq" id="WP_197408976.1">
    <property type="nucleotide sequence ID" value="NZ_JBHSQC010000004.1"/>
</dbReference>
<keyword evidence="2 5" id="KW-0812">Transmembrane</keyword>
<proteinExistence type="predicted"/>
<keyword evidence="4 5" id="KW-0472">Membrane</keyword>
<dbReference type="PANTHER" id="PTHR37422:SF13">
    <property type="entry name" value="LIPOPOLYSACCHARIDE BIOSYNTHESIS PROTEIN PA4999-RELATED"/>
    <property type="match status" value="1"/>
</dbReference>